<sequence>MSTCWVCKRQFTPKPCFAWVCKDCTEKSENKTCKKCGCKPFKLMPCEDVCVPCYAGWILTEFI</sequence>
<organism evidence="1">
    <name type="scientific">Marseillevirus sp</name>
    <dbReference type="NCBI Taxonomy" id="2809551"/>
    <lineage>
        <taxon>Viruses</taxon>
        <taxon>Varidnaviria</taxon>
        <taxon>Bamfordvirae</taxon>
        <taxon>Nucleocytoviricota</taxon>
        <taxon>Megaviricetes</taxon>
        <taxon>Pimascovirales</taxon>
        <taxon>Pimascovirales incertae sedis</taxon>
        <taxon>Marseilleviridae</taxon>
        <taxon>Marseillevirus</taxon>
    </lineage>
</organism>
<accession>A0AA96J3W1</accession>
<name>A0AA96J3W1_9VIRU</name>
<protein>
    <submittedName>
        <fullName evidence="1">Uncharacterized protein</fullName>
    </submittedName>
</protein>
<gene>
    <name evidence="1" type="ORF">MarDSR_511</name>
</gene>
<dbReference type="EMBL" id="OR343189">
    <property type="protein sequence ID" value="WNL50550.1"/>
    <property type="molecule type" value="Genomic_DNA"/>
</dbReference>
<evidence type="ECO:0000313" key="1">
    <source>
        <dbReference type="EMBL" id="WNL50550.1"/>
    </source>
</evidence>
<proteinExistence type="predicted"/>
<reference evidence="1" key="1">
    <citation type="submission" date="2023-07" db="EMBL/GenBank/DDBJ databases">
        <authorList>
            <person name="Xia Y."/>
        </authorList>
    </citation>
    <scope>NUCLEOTIDE SEQUENCE</scope>
    <source>
        <strain evidence="1">E</strain>
    </source>
</reference>